<protein>
    <recommendedName>
        <fullName evidence="3">N-acetyltransferase</fullName>
    </recommendedName>
</protein>
<accession>A0ABQ2EII2</accession>
<evidence type="ECO:0000313" key="2">
    <source>
        <dbReference type="Proteomes" id="UP000647587"/>
    </source>
</evidence>
<evidence type="ECO:0008006" key="3">
    <source>
        <dbReference type="Google" id="ProtNLM"/>
    </source>
</evidence>
<dbReference type="Proteomes" id="UP000647587">
    <property type="component" value="Unassembled WGS sequence"/>
</dbReference>
<gene>
    <name evidence="1" type="ORF">GCM10008955_03620</name>
</gene>
<comment type="caution">
    <text evidence="1">The sequence shown here is derived from an EMBL/GenBank/DDBJ whole genome shotgun (WGS) entry which is preliminary data.</text>
</comment>
<evidence type="ECO:0000313" key="1">
    <source>
        <dbReference type="EMBL" id="GGK13531.1"/>
    </source>
</evidence>
<dbReference type="InterPro" id="IPR016181">
    <property type="entry name" value="Acyl_CoA_acyltransferase"/>
</dbReference>
<organism evidence="1 2">
    <name type="scientific">Deinococcus malanensis</name>
    <dbReference type="NCBI Taxonomy" id="1706855"/>
    <lineage>
        <taxon>Bacteria</taxon>
        <taxon>Thermotogati</taxon>
        <taxon>Deinococcota</taxon>
        <taxon>Deinococci</taxon>
        <taxon>Deinococcales</taxon>
        <taxon>Deinococcaceae</taxon>
        <taxon>Deinococcus</taxon>
    </lineage>
</organism>
<dbReference type="SUPFAM" id="SSF55729">
    <property type="entry name" value="Acyl-CoA N-acyltransferases (Nat)"/>
    <property type="match status" value="1"/>
</dbReference>
<reference evidence="2" key="1">
    <citation type="journal article" date="2019" name="Int. J. Syst. Evol. Microbiol.">
        <title>The Global Catalogue of Microorganisms (GCM) 10K type strain sequencing project: providing services to taxonomists for standard genome sequencing and annotation.</title>
        <authorList>
            <consortium name="The Broad Institute Genomics Platform"/>
            <consortium name="The Broad Institute Genome Sequencing Center for Infectious Disease"/>
            <person name="Wu L."/>
            <person name="Ma J."/>
        </authorList>
    </citation>
    <scope>NUCLEOTIDE SEQUENCE [LARGE SCALE GENOMIC DNA]</scope>
    <source>
        <strain evidence="2">JCM 30331</strain>
    </source>
</reference>
<proteinExistence type="predicted"/>
<dbReference type="Gene3D" id="3.40.630.30">
    <property type="match status" value="1"/>
</dbReference>
<sequence>MGTLALRRWTDLTFRDTDAHVLTLTTWSGNERMIRAGQRAGWRECARLPQGRRHDSVKLALLRQEWENRP</sequence>
<dbReference type="EMBL" id="BMPP01000001">
    <property type="protein sequence ID" value="GGK13531.1"/>
    <property type="molecule type" value="Genomic_DNA"/>
</dbReference>
<keyword evidence="2" id="KW-1185">Reference proteome</keyword>
<name>A0ABQ2EII2_9DEIO</name>